<protein>
    <submittedName>
        <fullName evidence="2">Uncharacterized protein</fullName>
    </submittedName>
</protein>
<feature type="transmembrane region" description="Helical" evidence="1">
    <location>
        <begin position="12"/>
        <end position="32"/>
    </location>
</feature>
<dbReference type="EMBL" id="MU251409">
    <property type="protein sequence ID" value="KAG9236367.1"/>
    <property type="molecule type" value="Genomic_DNA"/>
</dbReference>
<evidence type="ECO:0000313" key="3">
    <source>
        <dbReference type="Proteomes" id="UP000824998"/>
    </source>
</evidence>
<proteinExistence type="predicted"/>
<comment type="caution">
    <text evidence="2">The sequence shown here is derived from an EMBL/GenBank/DDBJ whole genome shotgun (WGS) entry which is preliminary data.</text>
</comment>
<dbReference type="Proteomes" id="UP000824998">
    <property type="component" value="Unassembled WGS sequence"/>
</dbReference>
<evidence type="ECO:0000313" key="2">
    <source>
        <dbReference type="EMBL" id="KAG9236367.1"/>
    </source>
</evidence>
<feature type="transmembrane region" description="Helical" evidence="1">
    <location>
        <begin position="103"/>
        <end position="121"/>
    </location>
</feature>
<organism evidence="2 3">
    <name type="scientific">Amylocarpus encephaloides</name>
    <dbReference type="NCBI Taxonomy" id="45428"/>
    <lineage>
        <taxon>Eukaryota</taxon>
        <taxon>Fungi</taxon>
        <taxon>Dikarya</taxon>
        <taxon>Ascomycota</taxon>
        <taxon>Pezizomycotina</taxon>
        <taxon>Leotiomycetes</taxon>
        <taxon>Helotiales</taxon>
        <taxon>Helotiales incertae sedis</taxon>
        <taxon>Amylocarpus</taxon>
    </lineage>
</organism>
<keyword evidence="1" id="KW-0812">Transmembrane</keyword>
<reference evidence="2" key="1">
    <citation type="journal article" date="2021" name="IMA Fungus">
        <title>Genomic characterization of three marine fungi, including Emericellopsis atlantica sp. nov. with signatures of a generalist lifestyle and marine biomass degradation.</title>
        <authorList>
            <person name="Hagestad O.C."/>
            <person name="Hou L."/>
            <person name="Andersen J.H."/>
            <person name="Hansen E.H."/>
            <person name="Altermark B."/>
            <person name="Li C."/>
            <person name="Kuhnert E."/>
            <person name="Cox R.J."/>
            <person name="Crous P.W."/>
            <person name="Spatafora J.W."/>
            <person name="Lail K."/>
            <person name="Amirebrahimi M."/>
            <person name="Lipzen A."/>
            <person name="Pangilinan J."/>
            <person name="Andreopoulos W."/>
            <person name="Hayes R.D."/>
            <person name="Ng V."/>
            <person name="Grigoriev I.V."/>
            <person name="Jackson S.A."/>
            <person name="Sutton T.D.S."/>
            <person name="Dobson A.D.W."/>
            <person name="Rama T."/>
        </authorList>
    </citation>
    <scope>NUCLEOTIDE SEQUENCE</scope>
    <source>
        <strain evidence="2">TRa018bII</strain>
    </source>
</reference>
<dbReference type="OrthoDB" id="3692311at2759"/>
<keyword evidence="3" id="KW-1185">Reference proteome</keyword>
<evidence type="ECO:0000256" key="1">
    <source>
        <dbReference type="SAM" id="Phobius"/>
    </source>
</evidence>
<feature type="transmembrane region" description="Helical" evidence="1">
    <location>
        <begin position="511"/>
        <end position="534"/>
    </location>
</feature>
<sequence>MEKRERWRRRLMDIIPIMCTAPFFVVFGLVVASDRKRAASSRFDTLGELTKVAATLFPLAFSVIVGRAFVKFATYQLEQGTTLGLLERLIGSRTVFGTIGTQIRLGSFPFLSLGMITLWLISPFGSQAALRMLGTSLSPLPSTANVTFMNTRQPSYSGLGLFQDNWFAGFASLFAASLLAPSLTKLGPADLWGNVKIPISASLSNLVEDANGWREIPTANFTPTYSSLFGIPLGNIPVGNSTFNIESTYLELTCSNLTSAPLRSTTTPFLDPGLISTNGPFRSAANITASTSWAMGYLGQDMSSFLLPSTNGRSTQCLDCMDSNYTSSKQVPGLLLFQDFTGTQNVTSIFCVPAQSYVESVVACNRTSLSQNCAVRRQRTSVLQSNPSALTLLGLNTVMMGLSRLLPQAGPVREGVDQLHNYLANTPLAGPESRVLSVPLQDFSARLSQLVNAYLQGSLQDSTSFLTGTPLEAGVPATSPEILTAGIRNQTPSLTIPGTVTGLLRIFEVNFPWATIFLLGSLTMLVAALFSAYIRRQSLTRDYLPYVSSLVRESQFVTMPRGGVRMDGGQRAREMRDLKVRLGDVGDVGQGWEVGTGVSLSVGQLAVMDWSGARSERGGVVRGKLYM</sequence>
<keyword evidence="1" id="KW-0472">Membrane</keyword>
<dbReference type="AlphaFoldDB" id="A0A9P8C7J8"/>
<feature type="transmembrane region" description="Helical" evidence="1">
    <location>
        <begin position="52"/>
        <end position="70"/>
    </location>
</feature>
<keyword evidence="1" id="KW-1133">Transmembrane helix</keyword>
<gene>
    <name evidence="2" type="ORF">BJ875DRAFT_372328</name>
</gene>
<accession>A0A9P8C7J8</accession>
<name>A0A9P8C7J8_9HELO</name>